<gene>
    <name evidence="9" type="ORF">V8G56_09445</name>
</gene>
<keyword evidence="3 8" id="KW-0812">Transmembrane</keyword>
<feature type="transmembrane region" description="Helical" evidence="8">
    <location>
        <begin position="361"/>
        <end position="382"/>
    </location>
</feature>
<evidence type="ECO:0000256" key="7">
    <source>
        <dbReference type="ARBA" id="ARBA00023136"/>
    </source>
</evidence>
<reference evidence="9 10" key="1">
    <citation type="submission" date="2024-02" db="EMBL/GenBank/DDBJ databases">
        <title>A Gaetbulibacter species isolated from tidal flats and genomic insights of their niches.</title>
        <authorList>
            <person name="Ye Y."/>
        </authorList>
    </citation>
    <scope>NUCLEOTIDE SEQUENCE [LARGE SCALE GENOMIC DNA]</scope>
    <source>
        <strain evidence="9 10">KEM-8</strain>
    </source>
</reference>
<name>A0ABW7MQQ9_9FLAO</name>
<dbReference type="InterPro" id="IPR011989">
    <property type="entry name" value="ARM-like"/>
</dbReference>
<dbReference type="Proteomes" id="UP001610104">
    <property type="component" value="Unassembled WGS sequence"/>
</dbReference>
<feature type="transmembrane region" description="Helical" evidence="8">
    <location>
        <begin position="229"/>
        <end position="247"/>
    </location>
</feature>
<keyword evidence="4 8" id="KW-0547">Nucleotide-binding</keyword>
<feature type="transmembrane region" description="Helical" evidence="8">
    <location>
        <begin position="114"/>
        <end position="135"/>
    </location>
</feature>
<dbReference type="PANTHER" id="PTHR43596">
    <property type="entry name" value="ADP,ATP CARRIER PROTEIN"/>
    <property type="match status" value="1"/>
</dbReference>
<dbReference type="RefSeq" id="WP_395438210.1">
    <property type="nucleotide sequence ID" value="NZ_JBAWKC010000003.1"/>
</dbReference>
<dbReference type="InterPro" id="IPR004667">
    <property type="entry name" value="ADP_ATP_car_bac_type"/>
</dbReference>
<feature type="transmembrane region" description="Helical" evidence="8">
    <location>
        <begin position="389"/>
        <end position="408"/>
    </location>
</feature>
<feature type="transmembrane region" description="Helical" evidence="8">
    <location>
        <begin position="53"/>
        <end position="73"/>
    </location>
</feature>
<keyword evidence="6 8" id="KW-1133">Transmembrane helix</keyword>
<protein>
    <recommendedName>
        <fullName evidence="8">ADP,ATP carrier protein</fullName>
    </recommendedName>
</protein>
<dbReference type="CDD" id="cd06174">
    <property type="entry name" value="MFS"/>
    <property type="match status" value="1"/>
</dbReference>
<evidence type="ECO:0000256" key="6">
    <source>
        <dbReference type="ARBA" id="ARBA00022989"/>
    </source>
</evidence>
<dbReference type="EMBL" id="JBAWKC010000003">
    <property type="protein sequence ID" value="MFH6768959.1"/>
    <property type="molecule type" value="Genomic_DNA"/>
</dbReference>
<evidence type="ECO:0000256" key="1">
    <source>
        <dbReference type="ARBA" id="ARBA00004141"/>
    </source>
</evidence>
<accession>A0ABW7MQQ9</accession>
<feature type="transmembrane region" description="Helical" evidence="8">
    <location>
        <begin position="172"/>
        <end position="193"/>
    </location>
</feature>
<dbReference type="SUPFAM" id="SSF48371">
    <property type="entry name" value="ARM repeat"/>
    <property type="match status" value="1"/>
</dbReference>
<feature type="transmembrane region" description="Helical" evidence="8">
    <location>
        <begin position="267"/>
        <end position="287"/>
    </location>
</feature>
<comment type="caution">
    <text evidence="9">The sequence shown here is derived from an EMBL/GenBank/DDBJ whole genome shotgun (WGS) entry which is preliminary data.</text>
</comment>
<evidence type="ECO:0000256" key="5">
    <source>
        <dbReference type="ARBA" id="ARBA00022840"/>
    </source>
</evidence>
<keyword evidence="7 8" id="KW-0472">Membrane</keyword>
<organism evidence="9 10">
    <name type="scientific">Gaetbulibacter aquiaggeris</name>
    <dbReference type="NCBI Taxonomy" id="1735373"/>
    <lineage>
        <taxon>Bacteria</taxon>
        <taxon>Pseudomonadati</taxon>
        <taxon>Bacteroidota</taxon>
        <taxon>Flavobacteriia</taxon>
        <taxon>Flavobacteriales</taxon>
        <taxon>Flavobacteriaceae</taxon>
        <taxon>Gaetbulibacter</taxon>
    </lineage>
</organism>
<dbReference type="SUPFAM" id="SSF103473">
    <property type="entry name" value="MFS general substrate transporter"/>
    <property type="match status" value="1"/>
</dbReference>
<keyword evidence="2 8" id="KW-0813">Transport</keyword>
<evidence type="ECO:0000256" key="4">
    <source>
        <dbReference type="ARBA" id="ARBA00022741"/>
    </source>
</evidence>
<proteinExistence type="inferred from homology"/>
<keyword evidence="10" id="KW-1185">Reference proteome</keyword>
<feature type="transmembrane region" description="Helical" evidence="8">
    <location>
        <begin position="294"/>
        <end position="318"/>
    </location>
</feature>
<keyword evidence="5 8" id="KW-0067">ATP-binding</keyword>
<feature type="transmembrane region" description="Helical" evidence="8">
    <location>
        <begin position="21"/>
        <end position="41"/>
    </location>
</feature>
<evidence type="ECO:0000256" key="8">
    <source>
        <dbReference type="RuleBase" id="RU363121"/>
    </source>
</evidence>
<dbReference type="Pfam" id="PF03219">
    <property type="entry name" value="TLC"/>
    <property type="match status" value="1"/>
</dbReference>
<dbReference type="PANTHER" id="PTHR43596:SF1">
    <property type="entry name" value="ADP,ATP CARRIER PROTEIN"/>
    <property type="match status" value="1"/>
</dbReference>
<dbReference type="InterPro" id="IPR036259">
    <property type="entry name" value="MFS_trans_sf"/>
</dbReference>
<evidence type="ECO:0000313" key="10">
    <source>
        <dbReference type="Proteomes" id="UP001610104"/>
    </source>
</evidence>
<evidence type="ECO:0000256" key="2">
    <source>
        <dbReference type="ARBA" id="ARBA00022448"/>
    </source>
</evidence>
<feature type="transmembrane region" description="Helical" evidence="8">
    <location>
        <begin position="147"/>
        <end position="166"/>
    </location>
</feature>
<comment type="similarity">
    <text evidence="8">Belongs to the ADP/ATP translocase tlc family.</text>
</comment>
<dbReference type="Gene3D" id="1.25.10.10">
    <property type="entry name" value="Leucine-rich Repeat Variant"/>
    <property type="match status" value="1"/>
</dbReference>
<dbReference type="InterPro" id="IPR016024">
    <property type="entry name" value="ARM-type_fold"/>
</dbReference>
<feature type="transmembrane region" description="Helical" evidence="8">
    <location>
        <begin position="85"/>
        <end position="108"/>
    </location>
</feature>
<evidence type="ECO:0000256" key="3">
    <source>
        <dbReference type="ARBA" id="ARBA00022692"/>
    </source>
</evidence>
<sequence length="943" mass="107471">MLLNTIKKIFDIREGELKISFLMQAYIFLIITTLLIVKPTVNALFLSELGVESLPLAFLIVALVAFLSSFFYYKALASFQLNKIIETTLIISIVLFTGLGVILNLHFINVWLLYFFYVWVAIYAVLSASQFWVLANLVYNVREAKRIFGFIGSGAILGGIFGGYLTSILVPWIGIENLMFVAALLLAICAPLLRQIWKLRVQNLNTFKQKKRTASIADKPFTLIKNSKHLTYIAGIVAVSVIVAKLVDYLFSDFASASISDPDELASFFAFWFSTFNLISLAIQLFITRKIVGIWGVGFSLILLPLGIFIGCLLFFVIPELAVVVLIKAIDGTMKQSIHKSAIELLSLPLSFELKNKTKSYIDVVVDSIATGIAGFILIFVVKGLDLNSSYITAIIILLVGVWVYFVYKVRIEYFKTFRENLAVITDKTEKNKKPLPSKNSVLKGMKTVFENGTESQILFMLNKLQEINDKRFVNDVQKLLKHPSDKIKTAAIQNMYFLNNATLVSEVSSLLKSDNEDLVLATLEYLLLHESKDNRYFYNEYLNHENIKIANAALLCLAREAKDNHTLKLSFELEKRISDKIEFIAKNPNDISSIKFLLRTIGNANFIKYHSFIKSYLEHTNPEVIQSAIYSAGLTMHPQFISPLLSFLPNKLYREFAKEALLNFGNQLLPILSERIKGRTEPLPVCRSIPLVFEAFNSQESIKYLFPLLLDRDLSIRLEVIRALSNIKRKSPRLIFNQLKVVKIIFDECKLYQKTLSAMHTEIIQQYRNRRKTKVLVSTEEREARAALLDLLEHRLESGLERIFKLLGLKYQQQDVDIAYLGLMSEKHEAQHNAIEFLDNLLTGDLKRTLIPMIENTVLDITSDEVIQKIQQKILSEFECFQLLLEANDLRLKLAVLYLIKIQNDLKYIPLVEKCLLNEDEKLKAFASDTIISLQSTVRPSE</sequence>
<comment type="subcellular location">
    <subcellularLocation>
        <location evidence="1 8">Membrane</location>
        <topology evidence="1 8">Multi-pass membrane protein</topology>
    </subcellularLocation>
</comment>
<evidence type="ECO:0000313" key="9">
    <source>
        <dbReference type="EMBL" id="MFH6768959.1"/>
    </source>
</evidence>